<gene>
    <name evidence="3" type="ORF">M409DRAFT_16720</name>
</gene>
<dbReference type="PANTHER" id="PTHR37792">
    <property type="entry name" value="RIBONUCLEASE MRP PROTEIN SUBUNIT RMP1"/>
    <property type="match status" value="1"/>
</dbReference>
<feature type="domain" description="RNase MRP protein 1 RNA binding" evidence="2">
    <location>
        <begin position="24"/>
        <end position="127"/>
    </location>
</feature>
<evidence type="ECO:0000313" key="4">
    <source>
        <dbReference type="Proteomes" id="UP000799537"/>
    </source>
</evidence>
<dbReference type="Proteomes" id="UP000799537">
    <property type="component" value="Unassembled WGS sequence"/>
</dbReference>
<dbReference type="InterPro" id="IPR047204">
    <property type="entry name" value="RMP1_RBD"/>
</dbReference>
<reference evidence="3" key="1">
    <citation type="journal article" date="2020" name="Stud. Mycol.">
        <title>101 Dothideomycetes genomes: a test case for predicting lifestyles and emergence of pathogens.</title>
        <authorList>
            <person name="Haridas S."/>
            <person name="Albert R."/>
            <person name="Binder M."/>
            <person name="Bloem J."/>
            <person name="Labutti K."/>
            <person name="Salamov A."/>
            <person name="Andreopoulos B."/>
            <person name="Baker S."/>
            <person name="Barry K."/>
            <person name="Bills G."/>
            <person name="Bluhm B."/>
            <person name="Cannon C."/>
            <person name="Castanera R."/>
            <person name="Culley D."/>
            <person name="Daum C."/>
            <person name="Ezra D."/>
            <person name="Gonzalez J."/>
            <person name="Henrissat B."/>
            <person name="Kuo A."/>
            <person name="Liang C."/>
            <person name="Lipzen A."/>
            <person name="Lutzoni F."/>
            <person name="Magnuson J."/>
            <person name="Mondo S."/>
            <person name="Nolan M."/>
            <person name="Ohm R."/>
            <person name="Pangilinan J."/>
            <person name="Park H.-J."/>
            <person name="Ramirez L."/>
            <person name="Alfaro M."/>
            <person name="Sun H."/>
            <person name="Tritt A."/>
            <person name="Yoshinaga Y."/>
            <person name="Zwiers L.-H."/>
            <person name="Turgeon B."/>
            <person name="Goodwin S."/>
            <person name="Spatafora J."/>
            <person name="Crous P."/>
            <person name="Grigoriev I."/>
        </authorList>
    </citation>
    <scope>NUCLEOTIDE SEQUENCE</scope>
    <source>
        <strain evidence="3">ATCC 36951</strain>
    </source>
</reference>
<accession>A0A6A6D0Q1</accession>
<dbReference type="InterPro" id="IPR047205">
    <property type="entry name" value="RMP1"/>
</dbReference>
<evidence type="ECO:0000256" key="1">
    <source>
        <dbReference type="SAM" id="MobiDB-lite"/>
    </source>
</evidence>
<feature type="region of interest" description="Disordered" evidence="1">
    <location>
        <begin position="159"/>
        <end position="231"/>
    </location>
</feature>
<proteinExistence type="predicted"/>
<organism evidence="3 4">
    <name type="scientific">Zasmidium cellare ATCC 36951</name>
    <dbReference type="NCBI Taxonomy" id="1080233"/>
    <lineage>
        <taxon>Eukaryota</taxon>
        <taxon>Fungi</taxon>
        <taxon>Dikarya</taxon>
        <taxon>Ascomycota</taxon>
        <taxon>Pezizomycotina</taxon>
        <taxon>Dothideomycetes</taxon>
        <taxon>Dothideomycetidae</taxon>
        <taxon>Mycosphaerellales</taxon>
        <taxon>Mycosphaerellaceae</taxon>
        <taxon>Zasmidium</taxon>
    </lineage>
</organism>
<dbReference type="PANTHER" id="PTHR37792:SF1">
    <property type="entry name" value="RIBONUCLEASE MRP PROTEIN SUBUNIT RMP1"/>
    <property type="match status" value="1"/>
</dbReference>
<dbReference type="CDD" id="cd22573">
    <property type="entry name" value="RMP1_RBD"/>
    <property type="match status" value="1"/>
</dbReference>
<dbReference type="GO" id="GO:0000172">
    <property type="term" value="C:ribonuclease MRP complex"/>
    <property type="evidence" value="ECO:0007669"/>
    <property type="project" value="InterPro"/>
</dbReference>
<dbReference type="GO" id="GO:0000466">
    <property type="term" value="P:maturation of 5.8S rRNA from tricistronic rRNA transcript (SSU-rRNA, 5.8S rRNA, LSU-rRNA)"/>
    <property type="evidence" value="ECO:0007669"/>
    <property type="project" value="TreeGrafter"/>
</dbReference>
<dbReference type="AlphaFoldDB" id="A0A6A6D0Q1"/>
<evidence type="ECO:0000259" key="2">
    <source>
        <dbReference type="Pfam" id="PF20945"/>
    </source>
</evidence>
<dbReference type="GO" id="GO:0000294">
    <property type="term" value="P:nuclear-transcribed mRNA catabolic process, RNase MRP-dependent"/>
    <property type="evidence" value="ECO:0007669"/>
    <property type="project" value="TreeGrafter"/>
</dbReference>
<dbReference type="OrthoDB" id="5414547at2759"/>
<protein>
    <recommendedName>
        <fullName evidence="2">RNase MRP protein 1 RNA binding domain-containing protein</fullName>
    </recommendedName>
</protein>
<evidence type="ECO:0000313" key="3">
    <source>
        <dbReference type="EMBL" id="KAF2172755.1"/>
    </source>
</evidence>
<dbReference type="Pfam" id="PF20945">
    <property type="entry name" value="RMP1"/>
    <property type="match status" value="1"/>
</dbReference>
<dbReference type="EMBL" id="ML993580">
    <property type="protein sequence ID" value="KAF2172755.1"/>
    <property type="molecule type" value="Genomic_DNA"/>
</dbReference>
<name>A0A6A6D0Q1_ZASCE</name>
<dbReference type="RefSeq" id="XP_033673644.1">
    <property type="nucleotide sequence ID" value="XM_033803738.1"/>
</dbReference>
<feature type="compositionally biased region" description="Basic and acidic residues" evidence="1">
    <location>
        <begin position="166"/>
        <end position="178"/>
    </location>
</feature>
<keyword evidence="4" id="KW-1185">Reference proteome</keyword>
<dbReference type="GeneID" id="54557010"/>
<sequence length="231" mass="26071">MASAEKALHISQDSQSTLAHLSSLLHLFHHRNKNQHRRSIWWRHFSLLRKNLSHLSTTIDQLNTLPTTNLARTQKKRSDALLIANHEKRLVFWRDAMVPRWQRAFSQVVADGRFAVLGVVLMAVLAEVCAVVGVTVELEELGQGEVERVLEEFGREEWGEGGVMRGEGEDRGELVTRVEDDESEKVEMGGSTNSKPPEVPKSSKKRSSEAPEKKTKKKRKKTGNAIDDIFG</sequence>
<dbReference type="GO" id="GO:0042134">
    <property type="term" value="F:rRNA primary transcript binding"/>
    <property type="evidence" value="ECO:0007669"/>
    <property type="project" value="InterPro"/>
</dbReference>